<dbReference type="Proteomes" id="UP000019330">
    <property type="component" value="Chromosome"/>
</dbReference>
<reference evidence="2" key="1">
    <citation type="submission" date="2013-04" db="EMBL/GenBank/DDBJ databases">
        <title>Comparative Genomics of Relapsing Fever Spirochetes.</title>
        <authorList>
            <person name="Schwan T.G."/>
            <person name="Raffel S.J."/>
            <person name="Porcella S.F."/>
            <person name="Martens C.A."/>
            <person name="Bruno D.P."/>
            <person name="Ricklefs S.M."/>
            <person name="Barbian K.B."/>
        </authorList>
    </citation>
    <scope>NUCLEOTIDE SEQUENCE [LARGE SCALE GENOMIC DNA]</scope>
    <source>
        <strain evidence="2">Co53</strain>
    </source>
</reference>
<proteinExistence type="predicted"/>
<protein>
    <submittedName>
        <fullName evidence="2">Uncharacterized protein</fullName>
    </submittedName>
</protein>
<keyword evidence="1" id="KW-0472">Membrane</keyword>
<dbReference type="PATRIC" id="fig|1313292.3.peg.271"/>
<dbReference type="STRING" id="1313292.BCO_0089100"/>
<evidence type="ECO:0000313" key="3">
    <source>
        <dbReference type="Proteomes" id="UP000019330"/>
    </source>
</evidence>
<keyword evidence="1" id="KW-1133">Transmembrane helix</keyword>
<accession>W5SU37</accession>
<dbReference type="AlphaFoldDB" id="W5SU37"/>
<evidence type="ECO:0000256" key="1">
    <source>
        <dbReference type="SAM" id="Phobius"/>
    </source>
</evidence>
<dbReference type="OrthoDB" id="351091at2"/>
<keyword evidence="1" id="KW-0812">Transmembrane</keyword>
<keyword evidence="3" id="KW-1185">Reference proteome</keyword>
<name>W5SU37_9SPIR</name>
<evidence type="ECO:0000313" key="2">
    <source>
        <dbReference type="EMBL" id="AHH10425.1"/>
    </source>
</evidence>
<sequence length="385" mass="43088">MEFLKGFLAIRLSKNEYFSILSLNDTAVKRVVLGKLPDETNVKLDFYISEYEDFSNPIIIGSFFLDNLSKESASINVYFKIDSMMLYVYGECDGITSKSKFDLSLMSLSVASDKISDSLEDASSNNLSVGFSGLEHKEDFVKEFGGGVGHNSFSDVGLDNVNSSFENQNLFANEKSSNNEDDLSLLTESLNSDNNVSVNENLNSESDLNLENFDFGLQEDRFNNNLDEGNQSEHVLSDKDIISQESLDLDDISVDIGYASEAYDNFDSINVNTSKSSYLDDWSIDDIITDIDEGLGESEFDDVALDLSEEGFTVDIDNSQLDLDSGEGLIQTSMLYLSLISLFLLIFFSLFLIFSKVLNPKNFAVSYCLLYEEERIIKCKKNSYV</sequence>
<gene>
    <name evidence="2" type="ORF">BCO_0089100</name>
</gene>
<dbReference type="HOGENOM" id="CLU_663373_0_0_12"/>
<dbReference type="EMBL" id="CP005745">
    <property type="protein sequence ID" value="AHH10425.1"/>
    <property type="molecule type" value="Genomic_DNA"/>
</dbReference>
<feature type="transmembrane region" description="Helical" evidence="1">
    <location>
        <begin position="334"/>
        <end position="354"/>
    </location>
</feature>
<organism evidence="2 3">
    <name type="scientific">Borrelia coriaceae ATCC 43381</name>
    <dbReference type="NCBI Taxonomy" id="1408429"/>
    <lineage>
        <taxon>Bacteria</taxon>
        <taxon>Pseudomonadati</taxon>
        <taxon>Spirochaetota</taxon>
        <taxon>Spirochaetia</taxon>
        <taxon>Spirochaetales</taxon>
        <taxon>Borreliaceae</taxon>
        <taxon>Borrelia</taxon>
    </lineage>
</organism>